<dbReference type="EC" id="3.4.19.12" evidence="2"/>
<dbReference type="FunFam" id="3.90.70.10:FF:000083">
    <property type="entry name" value="Uncharacterized protein, isoform B"/>
    <property type="match status" value="1"/>
</dbReference>
<dbReference type="STRING" id="195883.A0A482WX51"/>
<name>A0A482WX51_LAOST</name>
<dbReference type="InParanoid" id="A0A482WX51"/>
<feature type="domain" description="USP" evidence="3">
    <location>
        <begin position="26"/>
        <end position="361"/>
    </location>
</feature>
<dbReference type="PROSITE" id="PS00972">
    <property type="entry name" value="USP_1"/>
    <property type="match status" value="1"/>
</dbReference>
<sequence length="380" mass="43484">MFTEAIHFREAAMLDLQGSRPTPGLTGLRNIGNTCFLNSIVQCLSNTELLKNYVVSGQYLKHIQSESRGDVIRAFSNLLRDIWSGEMTVADTTNFKSQIQRFAPRFMGYSQQDAQEFLRYLLEGLHQDVNQVTVKQRRPLPELSDELPDAQKALESWKQYLMLENSYVVELFVGQLKSTLSFATCGHRSTTFEAFWDLSLPLVQTTSSHELKLSDCFDHFMQDETLDGDNMATCTRCNARRPCTKRYSIHKFPRVLVVHLKRFSPNERFRKLMTAVNFPMDGLDLSPYSDNTHGTGDQMMVYDLYAVSNHSGGTQSGHYTAACRHPVTQAWHFFNDCNVSIVNPANRVVTPQAYVLFYEQRSTRCQSNRDSYDLPTEDKS</sequence>
<evidence type="ECO:0000259" key="3">
    <source>
        <dbReference type="PROSITE" id="PS50235"/>
    </source>
</evidence>
<keyword evidence="5" id="KW-1185">Reference proteome</keyword>
<dbReference type="InterPro" id="IPR018200">
    <property type="entry name" value="USP_CS"/>
</dbReference>
<dbReference type="PANTHER" id="PTHR21646">
    <property type="entry name" value="UBIQUITIN CARBOXYL-TERMINAL HYDROLASE"/>
    <property type="match status" value="1"/>
</dbReference>
<dbReference type="InterPro" id="IPR050185">
    <property type="entry name" value="Ub_carboxyl-term_hydrolase"/>
</dbReference>
<dbReference type="Pfam" id="PF00443">
    <property type="entry name" value="UCH"/>
    <property type="match status" value="1"/>
</dbReference>
<dbReference type="PROSITE" id="PS50235">
    <property type="entry name" value="USP_3"/>
    <property type="match status" value="1"/>
</dbReference>
<dbReference type="GO" id="GO:0004843">
    <property type="term" value="F:cysteine-type deubiquitinase activity"/>
    <property type="evidence" value="ECO:0007669"/>
    <property type="project" value="UniProtKB-UniRule"/>
</dbReference>
<dbReference type="InterPro" id="IPR028889">
    <property type="entry name" value="USP"/>
</dbReference>
<proteinExistence type="inferred from homology"/>
<dbReference type="EMBL" id="QKKF02022824">
    <property type="protein sequence ID" value="RZF38068.1"/>
    <property type="molecule type" value="Genomic_DNA"/>
</dbReference>
<dbReference type="SMR" id="A0A482WX51"/>
<dbReference type="GO" id="GO:0006508">
    <property type="term" value="P:proteolysis"/>
    <property type="evidence" value="ECO:0007669"/>
    <property type="project" value="UniProtKB-KW"/>
</dbReference>
<dbReference type="Proteomes" id="UP000291343">
    <property type="component" value="Unassembled WGS sequence"/>
</dbReference>
<evidence type="ECO:0000313" key="5">
    <source>
        <dbReference type="Proteomes" id="UP000291343"/>
    </source>
</evidence>
<protein>
    <recommendedName>
        <fullName evidence="2">Ubiquitin carboxyl-terminal hydrolase</fullName>
        <ecNumber evidence="2">3.4.19.12</ecNumber>
    </recommendedName>
</protein>
<keyword evidence="2" id="KW-0378">Hydrolase</keyword>
<dbReference type="AlphaFoldDB" id="A0A482WX51"/>
<reference evidence="4 5" key="1">
    <citation type="journal article" date="2017" name="Gigascience">
        <title>Genome sequence of the small brown planthopper, Laodelphax striatellus.</title>
        <authorList>
            <person name="Zhu J."/>
            <person name="Jiang F."/>
            <person name="Wang X."/>
            <person name="Yang P."/>
            <person name="Bao Y."/>
            <person name="Zhao W."/>
            <person name="Wang W."/>
            <person name="Lu H."/>
            <person name="Wang Q."/>
            <person name="Cui N."/>
            <person name="Li J."/>
            <person name="Chen X."/>
            <person name="Luo L."/>
            <person name="Yu J."/>
            <person name="Kang L."/>
            <person name="Cui F."/>
        </authorList>
    </citation>
    <scope>NUCLEOTIDE SEQUENCE [LARGE SCALE GENOMIC DNA]</scope>
    <source>
        <strain evidence="4">Lst14</strain>
    </source>
</reference>
<dbReference type="OrthoDB" id="265306at2759"/>
<organism evidence="4 5">
    <name type="scientific">Laodelphax striatellus</name>
    <name type="common">Small brown planthopper</name>
    <name type="synonym">Delphax striatella</name>
    <dbReference type="NCBI Taxonomy" id="195883"/>
    <lineage>
        <taxon>Eukaryota</taxon>
        <taxon>Metazoa</taxon>
        <taxon>Ecdysozoa</taxon>
        <taxon>Arthropoda</taxon>
        <taxon>Hexapoda</taxon>
        <taxon>Insecta</taxon>
        <taxon>Pterygota</taxon>
        <taxon>Neoptera</taxon>
        <taxon>Paraneoptera</taxon>
        <taxon>Hemiptera</taxon>
        <taxon>Auchenorrhyncha</taxon>
        <taxon>Fulgoroidea</taxon>
        <taxon>Delphacidae</taxon>
        <taxon>Criomorphinae</taxon>
        <taxon>Laodelphax</taxon>
    </lineage>
</organism>
<dbReference type="PANTHER" id="PTHR21646:SF23">
    <property type="entry name" value="UBIQUITIN CARBOXYL-TERMINAL HYDROLASE USP2"/>
    <property type="match status" value="1"/>
</dbReference>
<comment type="similarity">
    <text evidence="2">Belongs to the peptidase C19 family.</text>
</comment>
<evidence type="ECO:0000256" key="1">
    <source>
        <dbReference type="ARBA" id="ARBA00000707"/>
    </source>
</evidence>
<dbReference type="CDD" id="cd02674">
    <property type="entry name" value="Peptidase_C19R"/>
    <property type="match status" value="1"/>
</dbReference>
<accession>A0A482WX51</accession>
<dbReference type="GO" id="GO:0016579">
    <property type="term" value="P:protein deubiquitination"/>
    <property type="evidence" value="ECO:0007669"/>
    <property type="project" value="InterPro"/>
</dbReference>
<keyword evidence="2" id="KW-0645">Protease</keyword>
<gene>
    <name evidence="4" type="ORF">LSTR_LSTR006467</name>
</gene>
<keyword evidence="2" id="KW-0833">Ubl conjugation pathway</keyword>
<dbReference type="SUPFAM" id="SSF54001">
    <property type="entry name" value="Cysteine proteinases"/>
    <property type="match status" value="1"/>
</dbReference>
<dbReference type="Gene3D" id="3.90.70.10">
    <property type="entry name" value="Cysteine proteinases"/>
    <property type="match status" value="1"/>
</dbReference>
<keyword evidence="2" id="KW-0788">Thiol protease</keyword>
<dbReference type="InterPro" id="IPR038765">
    <property type="entry name" value="Papain-like_cys_pep_sf"/>
</dbReference>
<evidence type="ECO:0000313" key="4">
    <source>
        <dbReference type="EMBL" id="RZF38068.1"/>
    </source>
</evidence>
<dbReference type="PROSITE" id="PS00973">
    <property type="entry name" value="USP_2"/>
    <property type="match status" value="1"/>
</dbReference>
<evidence type="ECO:0000256" key="2">
    <source>
        <dbReference type="RuleBase" id="RU366025"/>
    </source>
</evidence>
<dbReference type="InterPro" id="IPR001394">
    <property type="entry name" value="Peptidase_C19_UCH"/>
</dbReference>
<comment type="catalytic activity">
    <reaction evidence="1 2">
        <text>Thiol-dependent hydrolysis of ester, thioester, amide, peptide and isopeptide bonds formed by the C-terminal Gly of ubiquitin (a 76-residue protein attached to proteins as an intracellular targeting signal).</text>
        <dbReference type="EC" id="3.4.19.12"/>
    </reaction>
</comment>
<comment type="caution">
    <text evidence="4">The sequence shown here is derived from an EMBL/GenBank/DDBJ whole genome shotgun (WGS) entry which is preliminary data.</text>
</comment>